<organism evidence="1 2">
    <name type="scientific">Fusarium heterosporum</name>
    <dbReference type="NCBI Taxonomy" id="42747"/>
    <lineage>
        <taxon>Eukaryota</taxon>
        <taxon>Fungi</taxon>
        <taxon>Dikarya</taxon>
        <taxon>Ascomycota</taxon>
        <taxon>Pezizomycotina</taxon>
        <taxon>Sordariomycetes</taxon>
        <taxon>Hypocreomycetidae</taxon>
        <taxon>Hypocreales</taxon>
        <taxon>Nectriaceae</taxon>
        <taxon>Fusarium</taxon>
        <taxon>Fusarium heterosporum species complex</taxon>
    </lineage>
</organism>
<proteinExistence type="predicted"/>
<keyword evidence="2" id="KW-1185">Reference proteome</keyword>
<reference evidence="1 2" key="1">
    <citation type="submission" date="2020-05" db="EMBL/GenBank/DDBJ databases">
        <title>Identification and distribution of gene clusters putatively required for synthesis of sphingolipid metabolism inhibitors in phylogenetically diverse species of the filamentous fungus Fusarium.</title>
        <authorList>
            <person name="Kim H.-S."/>
            <person name="Busman M."/>
            <person name="Brown D.W."/>
            <person name="Divon H."/>
            <person name="Uhlig S."/>
            <person name="Proctor R.H."/>
        </authorList>
    </citation>
    <scope>NUCLEOTIDE SEQUENCE [LARGE SCALE GENOMIC DNA]</scope>
    <source>
        <strain evidence="1 2">NRRL 20693</strain>
    </source>
</reference>
<comment type="caution">
    <text evidence="1">The sequence shown here is derived from an EMBL/GenBank/DDBJ whole genome shotgun (WGS) entry which is preliminary data.</text>
</comment>
<accession>A0A8H5T0Q5</accession>
<dbReference type="EMBL" id="JAAGWQ010000197">
    <property type="protein sequence ID" value="KAF5660404.1"/>
    <property type="molecule type" value="Genomic_DNA"/>
</dbReference>
<evidence type="ECO:0000313" key="1">
    <source>
        <dbReference type="EMBL" id="KAF5660404.1"/>
    </source>
</evidence>
<sequence>MSDGKRIKATALDFADPKSEQAIRAVLDIIHGDVVKTGDPRLLFYMTEVHKALGSPRKTYDRDSSLGSSNSVHRTFFCEITRSIGDVAKENKYLHRVEGWLLFALIAENLKSHPIQVIVCSILTLFCRSEQQGLPDEVRGISIRDGEWLRLENLRLVDIAMLDERKNHIDTIFKALRLLSHQLESFEQGTLLSDDELNTCWSHWVAPCPCCQTISSHDYHRELVATRLWPMLIDEYKDRVFDLIFAIRDISEKTLDAIQH</sequence>
<protein>
    <submittedName>
        <fullName evidence="1">Uncharacterized protein</fullName>
    </submittedName>
</protein>
<gene>
    <name evidence="1" type="ORF">FHETE_8946</name>
</gene>
<name>A0A8H5T0Q5_FUSHE</name>
<dbReference type="OrthoDB" id="5042684at2759"/>
<dbReference type="Proteomes" id="UP000567885">
    <property type="component" value="Unassembled WGS sequence"/>
</dbReference>
<dbReference type="AlphaFoldDB" id="A0A8H5T0Q5"/>
<evidence type="ECO:0000313" key="2">
    <source>
        <dbReference type="Proteomes" id="UP000567885"/>
    </source>
</evidence>